<reference evidence="4 6" key="2">
    <citation type="submission" date="2019-07" db="EMBL/GenBank/DDBJ databases">
        <title>Tepidimonas ignava SPS-1037 draft genome.</title>
        <authorList>
            <person name="Da Costa M.S."/>
            <person name="Froufe H.J.C."/>
            <person name="Egas C."/>
            <person name="Albuquerque L."/>
        </authorList>
    </citation>
    <scope>NUCLEOTIDE SEQUENCE [LARGE SCALE GENOMIC DNA]</scope>
    <source>
        <strain evidence="4 6">SPS-1037</strain>
    </source>
</reference>
<keyword evidence="6" id="KW-1185">Reference proteome</keyword>
<comment type="caution">
    <text evidence="3">The sequence shown here is derived from an EMBL/GenBank/DDBJ whole genome shotgun (WGS) entry which is preliminary data.</text>
</comment>
<feature type="domain" description="Large polyvalent protein-associated" evidence="2">
    <location>
        <begin position="284"/>
        <end position="389"/>
    </location>
</feature>
<evidence type="ECO:0000259" key="2">
    <source>
        <dbReference type="Pfam" id="PF18798"/>
    </source>
</evidence>
<accession>A0A4R3L3K8</accession>
<evidence type="ECO:0000313" key="4">
    <source>
        <dbReference type="EMBL" id="TSE18935.1"/>
    </source>
</evidence>
<dbReference type="Proteomes" id="UP000295536">
    <property type="component" value="Unassembled WGS sequence"/>
</dbReference>
<dbReference type="EMBL" id="VJNC01000020">
    <property type="protein sequence ID" value="TSE18935.1"/>
    <property type="molecule type" value="Genomic_DNA"/>
</dbReference>
<proteinExistence type="predicted"/>
<sequence length="449" mass="50163">MAVRIDFDADFDEQAAQARAQRVMLPNDFYRLPAEKRAQAFTVSGLARLDQVQAVADALAKFQADGGTFDDFRKWAAGQDWSLPRHRLETIYRNAVQAAYMAGHWRRFDEVKDDLPYLMYDAINDSRVRPSHLAMDGVIRPVNDPLWKRWTPPCGHRCRCTLRQVSAREAQRRGGVTQSIPAEAVPDEGWGGDPRRWGERLNKLRDERLSVCKRQSLAGKRQAPSVGCVPPAYGWLSGLNAQVPKPRLASLDFWGERPSLAQIGVVPVVEITGNEFGANLAYMQLARAANAHLRALQAESGLPNEDTGWLLRINKRSRKKMGDNADQSADELRALAALEQLALTAVVGERHEDERHRNPDVVAVLRMWAALMIGDRLFRVQLTVKDYGDPRLLHALAAVQIESAPPGILPSYSAPQGVQTAQPTTGRFVSIRELLRGAKLQDGRDYALR</sequence>
<gene>
    <name evidence="3" type="ORF">EDC36_12031</name>
    <name evidence="4" type="ORF">Tigna_02382</name>
</gene>
<dbReference type="InterPro" id="IPR006528">
    <property type="entry name" value="Phage_head_morphogenesis_dom"/>
</dbReference>
<evidence type="ECO:0000313" key="6">
    <source>
        <dbReference type="Proteomes" id="UP000315577"/>
    </source>
</evidence>
<reference evidence="3 5" key="1">
    <citation type="submission" date="2019-03" db="EMBL/GenBank/DDBJ databases">
        <title>Genomic Encyclopedia of Type Strains, Phase IV (KMG-IV): sequencing the most valuable type-strain genomes for metagenomic binning, comparative biology and taxonomic classification.</title>
        <authorList>
            <person name="Goeker M."/>
        </authorList>
    </citation>
    <scope>NUCLEOTIDE SEQUENCE [LARGE SCALE GENOMIC DNA]</scope>
    <source>
        <strain evidence="3 5">DSM 12034</strain>
    </source>
</reference>
<dbReference type="OrthoDB" id="9813502at2"/>
<evidence type="ECO:0000259" key="1">
    <source>
        <dbReference type="Pfam" id="PF04233"/>
    </source>
</evidence>
<dbReference type="Pfam" id="PF04233">
    <property type="entry name" value="Phage_Mu_F"/>
    <property type="match status" value="1"/>
</dbReference>
<evidence type="ECO:0000313" key="3">
    <source>
        <dbReference type="EMBL" id="TCS94109.1"/>
    </source>
</evidence>
<dbReference type="AlphaFoldDB" id="A0A4R3L3K8"/>
<dbReference type="RefSeq" id="WP_132963585.1">
    <property type="nucleotide sequence ID" value="NZ_SMAH01000020.1"/>
</dbReference>
<dbReference type="EMBL" id="SMAH01000020">
    <property type="protein sequence ID" value="TCS94109.1"/>
    <property type="molecule type" value="Genomic_DNA"/>
</dbReference>
<dbReference type="NCBIfam" id="TIGR01641">
    <property type="entry name" value="phageSPP1_gp7"/>
    <property type="match status" value="1"/>
</dbReference>
<dbReference type="Pfam" id="PF18798">
    <property type="entry name" value="LPD3"/>
    <property type="match status" value="1"/>
</dbReference>
<evidence type="ECO:0000313" key="5">
    <source>
        <dbReference type="Proteomes" id="UP000295536"/>
    </source>
</evidence>
<protein>
    <submittedName>
        <fullName evidence="4">Phage head morphogenesis protein, SPP1 gp7 family</fullName>
    </submittedName>
    <submittedName>
        <fullName evidence="3">SPP1 gp7 family putative phage head morphogenesis protein</fullName>
    </submittedName>
</protein>
<feature type="domain" description="Phage head morphogenesis" evidence="1">
    <location>
        <begin position="55"/>
        <end position="162"/>
    </location>
</feature>
<dbReference type="Proteomes" id="UP000315577">
    <property type="component" value="Unassembled WGS sequence"/>
</dbReference>
<name>A0A4R3L3K8_9BURK</name>
<organism evidence="3 5">
    <name type="scientific">Tepidimonas ignava</name>
    <dbReference type="NCBI Taxonomy" id="114249"/>
    <lineage>
        <taxon>Bacteria</taxon>
        <taxon>Pseudomonadati</taxon>
        <taxon>Pseudomonadota</taxon>
        <taxon>Betaproteobacteria</taxon>
        <taxon>Burkholderiales</taxon>
        <taxon>Tepidimonas</taxon>
    </lineage>
</organism>
<dbReference type="InterPro" id="IPR040824">
    <property type="entry name" value="LPD3"/>
</dbReference>